<evidence type="ECO:0000313" key="3">
    <source>
        <dbReference type="Proteomes" id="UP001348641"/>
    </source>
</evidence>
<reference evidence="2 3" key="1">
    <citation type="submission" date="2023-07" db="EMBL/GenBank/DDBJ databases">
        <authorList>
            <person name="Girao M."/>
            <person name="Carvalho M.F."/>
        </authorList>
    </citation>
    <scope>NUCLEOTIDE SEQUENCE [LARGE SCALE GENOMIC DNA]</scope>
    <source>
        <strain evidence="2 3">66/93</strain>
    </source>
</reference>
<sequence length="510" mass="56705">MKHSASTPVWRRPDWWIAAFTAARHGLGWWRMRRTLTQLNRPAPNIHPPQRARVHVIVPVLWEQPQVEAMVDHYAALLRSGHVHTVTVVTSAREDTERTHLADRLASGPWPPTWHWAAHLTREEHDELDRHHTHRGSLPATVVTEVLKRRPNTADTVTRVLSRANLRGLALAHVHYAGPGRKAAQVNHAVETMPTAERDFIALYDVDSRPGRTVLDATHTLIARHRTRHGAPPQVLQQSALFRTRGESTRGWERAVCRGAARLQSLRTLRREIPALNTYREALHSPVGIPWVDALRCGLAQTVGHGLWVRSDTYRRLGGLPTHTLLDDLPFGYRLTIERIPVEPVPSTLTAAAPETLPELLAQGQRWFHNYLDYPLCALQASRAQNGTPLARTTALAVGGYRGAAWLLRSPAVIACAALAVRPASPWPVRITAAGALWLAIAAPARTLASHEGRSLTPRAQARECTELASGYLLSSVGPLIATARHLINPRRDTEGISPKSNTIRQKRSR</sequence>
<accession>A0ABU7KMX9</accession>
<name>A0ABU7KMX9_9ACTN</name>
<dbReference type="RefSeq" id="WP_330157853.1">
    <property type="nucleotide sequence ID" value="NZ_BAAAJA010000005.1"/>
</dbReference>
<proteinExistence type="predicted"/>
<gene>
    <name evidence="2" type="ORF">Q8A49_09110</name>
</gene>
<feature type="region of interest" description="Disordered" evidence="1">
    <location>
        <begin position="491"/>
        <end position="510"/>
    </location>
</feature>
<protein>
    <submittedName>
        <fullName evidence="2">Uncharacterized protein</fullName>
    </submittedName>
</protein>
<evidence type="ECO:0000313" key="2">
    <source>
        <dbReference type="EMBL" id="MEE2050656.1"/>
    </source>
</evidence>
<organism evidence="2 3">
    <name type="scientific">Nocardiopsis tropica</name>
    <dbReference type="NCBI Taxonomy" id="109330"/>
    <lineage>
        <taxon>Bacteria</taxon>
        <taxon>Bacillati</taxon>
        <taxon>Actinomycetota</taxon>
        <taxon>Actinomycetes</taxon>
        <taxon>Streptosporangiales</taxon>
        <taxon>Nocardiopsidaceae</taxon>
        <taxon>Nocardiopsis</taxon>
    </lineage>
</organism>
<dbReference type="Proteomes" id="UP001348641">
    <property type="component" value="Unassembled WGS sequence"/>
</dbReference>
<dbReference type="SUPFAM" id="SSF53448">
    <property type="entry name" value="Nucleotide-diphospho-sugar transferases"/>
    <property type="match status" value="1"/>
</dbReference>
<dbReference type="EMBL" id="JAUUCC010000017">
    <property type="protein sequence ID" value="MEE2050656.1"/>
    <property type="molecule type" value="Genomic_DNA"/>
</dbReference>
<comment type="caution">
    <text evidence="2">The sequence shown here is derived from an EMBL/GenBank/DDBJ whole genome shotgun (WGS) entry which is preliminary data.</text>
</comment>
<dbReference type="InterPro" id="IPR029044">
    <property type="entry name" value="Nucleotide-diphossugar_trans"/>
</dbReference>
<evidence type="ECO:0000256" key="1">
    <source>
        <dbReference type="SAM" id="MobiDB-lite"/>
    </source>
</evidence>